<feature type="non-terminal residue" evidence="1">
    <location>
        <position position="168"/>
    </location>
</feature>
<accession>A0A4S8KN34</accession>
<organism evidence="1 2">
    <name type="scientific">Dendrothele bispora (strain CBS 962.96)</name>
    <dbReference type="NCBI Taxonomy" id="1314807"/>
    <lineage>
        <taxon>Eukaryota</taxon>
        <taxon>Fungi</taxon>
        <taxon>Dikarya</taxon>
        <taxon>Basidiomycota</taxon>
        <taxon>Agaricomycotina</taxon>
        <taxon>Agaricomycetes</taxon>
        <taxon>Agaricomycetidae</taxon>
        <taxon>Agaricales</taxon>
        <taxon>Agaricales incertae sedis</taxon>
        <taxon>Dendrothele</taxon>
    </lineage>
</organism>
<gene>
    <name evidence="1" type="ORF">K435DRAFT_812839</name>
</gene>
<dbReference type="Proteomes" id="UP000297245">
    <property type="component" value="Unassembled WGS sequence"/>
</dbReference>
<dbReference type="EMBL" id="ML180596">
    <property type="protein sequence ID" value="THU77017.1"/>
    <property type="molecule type" value="Genomic_DNA"/>
</dbReference>
<evidence type="ECO:0000313" key="1">
    <source>
        <dbReference type="EMBL" id="THU77017.1"/>
    </source>
</evidence>
<reference evidence="1 2" key="1">
    <citation type="journal article" date="2019" name="Nat. Ecol. Evol.">
        <title>Megaphylogeny resolves global patterns of mushroom evolution.</title>
        <authorList>
            <person name="Varga T."/>
            <person name="Krizsan K."/>
            <person name="Foldi C."/>
            <person name="Dima B."/>
            <person name="Sanchez-Garcia M."/>
            <person name="Sanchez-Ramirez S."/>
            <person name="Szollosi G.J."/>
            <person name="Szarkandi J.G."/>
            <person name="Papp V."/>
            <person name="Albert L."/>
            <person name="Andreopoulos W."/>
            <person name="Angelini C."/>
            <person name="Antonin V."/>
            <person name="Barry K.W."/>
            <person name="Bougher N.L."/>
            <person name="Buchanan P."/>
            <person name="Buyck B."/>
            <person name="Bense V."/>
            <person name="Catcheside P."/>
            <person name="Chovatia M."/>
            <person name="Cooper J."/>
            <person name="Damon W."/>
            <person name="Desjardin D."/>
            <person name="Finy P."/>
            <person name="Geml J."/>
            <person name="Haridas S."/>
            <person name="Hughes K."/>
            <person name="Justo A."/>
            <person name="Karasinski D."/>
            <person name="Kautmanova I."/>
            <person name="Kiss B."/>
            <person name="Kocsube S."/>
            <person name="Kotiranta H."/>
            <person name="LaButti K.M."/>
            <person name="Lechner B.E."/>
            <person name="Liimatainen K."/>
            <person name="Lipzen A."/>
            <person name="Lukacs Z."/>
            <person name="Mihaltcheva S."/>
            <person name="Morgado L.N."/>
            <person name="Niskanen T."/>
            <person name="Noordeloos M.E."/>
            <person name="Ohm R.A."/>
            <person name="Ortiz-Santana B."/>
            <person name="Ovrebo C."/>
            <person name="Racz N."/>
            <person name="Riley R."/>
            <person name="Savchenko A."/>
            <person name="Shiryaev A."/>
            <person name="Soop K."/>
            <person name="Spirin V."/>
            <person name="Szebenyi C."/>
            <person name="Tomsovsky M."/>
            <person name="Tulloss R.E."/>
            <person name="Uehling J."/>
            <person name="Grigoriev I.V."/>
            <person name="Vagvolgyi C."/>
            <person name="Papp T."/>
            <person name="Martin F.M."/>
            <person name="Miettinen O."/>
            <person name="Hibbett D.S."/>
            <person name="Nagy L.G."/>
        </authorList>
    </citation>
    <scope>NUCLEOTIDE SEQUENCE [LARGE SCALE GENOMIC DNA]</scope>
    <source>
        <strain evidence="1 2">CBS 962.96</strain>
    </source>
</reference>
<protein>
    <submittedName>
        <fullName evidence="1">Uncharacterized protein</fullName>
    </submittedName>
</protein>
<name>A0A4S8KN34_DENBC</name>
<sequence>MPSPANLACAVIDLSQRRMPTICTVSFARTYPHAKTLDDLNFDHWFPPTPHSYLREGLSARRLFLTRKGGVQGPLLDNPFTVVGSAAPPRGYINLRSGVAVVVKHAGPDDEALELLNVTIRDLSLISDLLRCLARDQINNGYRCSHPMTDYRYLTVDRRHLVDMQQPS</sequence>
<keyword evidence="2" id="KW-1185">Reference proteome</keyword>
<dbReference type="AlphaFoldDB" id="A0A4S8KN34"/>
<evidence type="ECO:0000313" key="2">
    <source>
        <dbReference type="Proteomes" id="UP000297245"/>
    </source>
</evidence>
<proteinExistence type="predicted"/>